<dbReference type="RefSeq" id="WP_234548909.1">
    <property type="nucleotide sequence ID" value="NZ_JAKCMX010000024.1"/>
</dbReference>
<proteinExistence type="predicted"/>
<comment type="caution">
    <text evidence="1">The sequence shown here is derived from an EMBL/GenBank/DDBJ whole genome shotgun (WGS) entry which is preliminary data.</text>
</comment>
<organism evidence="1 2">
    <name type="scientific">Leclercia adecarboxylata</name>
    <dbReference type="NCBI Taxonomy" id="83655"/>
    <lineage>
        <taxon>Bacteria</taxon>
        <taxon>Pseudomonadati</taxon>
        <taxon>Pseudomonadota</taxon>
        <taxon>Gammaproteobacteria</taxon>
        <taxon>Enterobacterales</taxon>
        <taxon>Enterobacteriaceae</taxon>
        <taxon>Leclercia</taxon>
    </lineage>
</organism>
<protein>
    <submittedName>
        <fullName evidence="1">Uncharacterized protein</fullName>
    </submittedName>
</protein>
<dbReference type="Proteomes" id="UP001357437">
    <property type="component" value="Unassembled WGS sequence"/>
</dbReference>
<name>A0ABU6I305_9ENTR</name>
<sequence length="106" mass="11834">MALEVFRSDRQLDSEEAYQKWLTDNPEGFVVNALKTACGKGTESDKRFTRIHRASCKTINPLLSEADKAGFTTGDYQKLCANNLEIAVKEARMVTGIDDVTKCRCV</sequence>
<keyword evidence="2" id="KW-1185">Reference proteome</keyword>
<evidence type="ECO:0000313" key="2">
    <source>
        <dbReference type="Proteomes" id="UP001357437"/>
    </source>
</evidence>
<accession>A0ABU6I305</accession>
<dbReference type="EMBL" id="JAYMCU010000008">
    <property type="protein sequence ID" value="MEC3935960.1"/>
    <property type="molecule type" value="Genomic_DNA"/>
</dbReference>
<reference evidence="1 2" key="1">
    <citation type="submission" date="2024-01" db="EMBL/GenBank/DDBJ databases">
        <title>Comparative Genomics of Leclercia adecarboxylata Strains Isolated from Several Sources.</title>
        <authorList>
            <person name="Yescas-Zazueta V."/>
            <person name="Balbuena-Alonso M.G."/>
            <person name="Valencia D."/>
            <person name="Mendez-Pfeiffer P.A."/>
            <person name="Ballesteros-Monrreal M.G."/>
            <person name="Rocha-Gracia R.D.C."/>
            <person name="Barrios-Villa E."/>
        </authorList>
    </citation>
    <scope>NUCLEOTIDE SEQUENCE [LARGE SCALE GENOMIC DNA]</scope>
    <source>
        <strain evidence="1 2">33MEM</strain>
    </source>
</reference>
<gene>
    <name evidence="1" type="ORF">VOF76_07245</name>
</gene>
<evidence type="ECO:0000313" key="1">
    <source>
        <dbReference type="EMBL" id="MEC3935960.1"/>
    </source>
</evidence>